<dbReference type="InterPro" id="IPR002765">
    <property type="entry name" value="UPF0145_YbjQ-like"/>
</dbReference>
<organism evidence="1 2">
    <name type="scientific">Desulfomarina profundi</name>
    <dbReference type="NCBI Taxonomy" id="2772557"/>
    <lineage>
        <taxon>Bacteria</taxon>
        <taxon>Pseudomonadati</taxon>
        <taxon>Thermodesulfobacteriota</taxon>
        <taxon>Desulfobulbia</taxon>
        <taxon>Desulfobulbales</taxon>
        <taxon>Desulfobulbaceae</taxon>
        <taxon>Desulfomarina</taxon>
    </lineage>
</organism>
<dbReference type="RefSeq" id="WP_228855219.1">
    <property type="nucleotide sequence ID" value="NZ_AP024086.1"/>
</dbReference>
<sequence>MQFLTNNGDLVLFVLLIILGYVAGSLAEKRHYASIRKREREMMSMPVVTFVDGYPASRVTHSQLVTGSAVISIDYFKRFLAILRNLFGGRVKSYESLIDRARREAILRMKAEAEKKGAALIVNFRLETSAIGRSANRKRQVGSVEALAYGTAVFLEQQ</sequence>
<keyword evidence="2" id="KW-1185">Reference proteome</keyword>
<proteinExistence type="predicted"/>
<dbReference type="AlphaFoldDB" id="A0A8D5JIP5"/>
<protein>
    <submittedName>
        <fullName evidence="1">Metal-binding protein</fullName>
    </submittedName>
</protein>
<dbReference type="KEGG" id="dbk:DGMP_36070"/>
<dbReference type="EMBL" id="AP024086">
    <property type="protein sequence ID" value="BCL62914.1"/>
    <property type="molecule type" value="Genomic_DNA"/>
</dbReference>
<dbReference type="Pfam" id="PF01906">
    <property type="entry name" value="YbjQ_1"/>
    <property type="match status" value="1"/>
</dbReference>
<accession>A0A8D5JIP5</accession>
<gene>
    <name evidence="1" type="ORF">DGMP_36070</name>
</gene>
<reference evidence="1" key="1">
    <citation type="submission" date="2020-09" db="EMBL/GenBank/DDBJ databases">
        <title>Desulfogranum mesoprofundum gen. nov., sp. nov., a novel mesophilic, sulfate-reducing chemolithoautotroph isolated from a deep-sea hydrothermal vent chimney in the Suiyo Seamount.</title>
        <authorList>
            <person name="Hashimoto Y."/>
            <person name="Nakagawa S."/>
        </authorList>
    </citation>
    <scope>NUCLEOTIDE SEQUENCE</scope>
    <source>
        <strain evidence="1">KT2</strain>
    </source>
</reference>
<dbReference type="PANTHER" id="PTHR34068">
    <property type="entry name" value="UPF0145 PROTEIN YBJQ"/>
    <property type="match status" value="1"/>
</dbReference>
<evidence type="ECO:0000313" key="2">
    <source>
        <dbReference type="Proteomes" id="UP000826725"/>
    </source>
</evidence>
<evidence type="ECO:0000313" key="1">
    <source>
        <dbReference type="EMBL" id="BCL62914.1"/>
    </source>
</evidence>
<name>A0A8D5JIP5_9BACT</name>
<dbReference type="Proteomes" id="UP000826725">
    <property type="component" value="Chromosome"/>
</dbReference>